<protein>
    <submittedName>
        <fullName evidence="1">Uncharacterized protein</fullName>
    </submittedName>
</protein>
<dbReference type="EMBL" id="BMNH01000004">
    <property type="protein sequence ID" value="GGO66686.1"/>
    <property type="molecule type" value="Genomic_DNA"/>
</dbReference>
<dbReference type="AlphaFoldDB" id="A0A917YWY2"/>
<evidence type="ECO:0000313" key="2">
    <source>
        <dbReference type="Proteomes" id="UP000646523"/>
    </source>
</evidence>
<name>A0A917YWY2_9ACTN</name>
<reference evidence="1" key="2">
    <citation type="submission" date="2020-09" db="EMBL/GenBank/DDBJ databases">
        <authorList>
            <person name="Sun Q."/>
            <person name="Zhou Y."/>
        </authorList>
    </citation>
    <scope>NUCLEOTIDE SEQUENCE</scope>
    <source>
        <strain evidence="1">CGMCC 4.7368</strain>
    </source>
</reference>
<dbReference type="Proteomes" id="UP000646523">
    <property type="component" value="Unassembled WGS sequence"/>
</dbReference>
<proteinExistence type="predicted"/>
<comment type="caution">
    <text evidence="1">The sequence shown here is derived from an EMBL/GenBank/DDBJ whole genome shotgun (WGS) entry which is preliminary data.</text>
</comment>
<accession>A0A917YWY2</accession>
<reference evidence="1" key="1">
    <citation type="journal article" date="2014" name="Int. J. Syst. Evol. Microbiol.">
        <title>Complete genome sequence of Corynebacterium casei LMG S-19264T (=DSM 44701T), isolated from a smear-ripened cheese.</title>
        <authorList>
            <consortium name="US DOE Joint Genome Institute (JGI-PGF)"/>
            <person name="Walter F."/>
            <person name="Albersmeier A."/>
            <person name="Kalinowski J."/>
            <person name="Ruckert C."/>
        </authorList>
    </citation>
    <scope>NUCLEOTIDE SEQUENCE</scope>
    <source>
        <strain evidence="1">CGMCC 4.7368</strain>
    </source>
</reference>
<evidence type="ECO:0000313" key="1">
    <source>
        <dbReference type="EMBL" id="GGO66686.1"/>
    </source>
</evidence>
<organism evidence="1 2">
    <name type="scientific">Nonomuraea cavernae</name>
    <dbReference type="NCBI Taxonomy" id="2045107"/>
    <lineage>
        <taxon>Bacteria</taxon>
        <taxon>Bacillati</taxon>
        <taxon>Actinomycetota</taxon>
        <taxon>Actinomycetes</taxon>
        <taxon>Streptosporangiales</taxon>
        <taxon>Streptosporangiaceae</taxon>
        <taxon>Nonomuraea</taxon>
    </lineage>
</organism>
<keyword evidence="2" id="KW-1185">Reference proteome</keyword>
<gene>
    <name evidence="1" type="ORF">GCM10012289_21300</name>
</gene>
<dbReference type="RefSeq" id="WP_189123842.1">
    <property type="nucleotide sequence ID" value="NZ_BMNH01000004.1"/>
</dbReference>
<sequence length="52" mass="5249">MGGLASKPLFRMALAMPLAGLGVLAGHQAGVRPWALLVTAALIVGLAQQTLP</sequence>